<evidence type="ECO:0000256" key="2">
    <source>
        <dbReference type="ARBA" id="ARBA00023015"/>
    </source>
</evidence>
<evidence type="ECO:0000256" key="4">
    <source>
        <dbReference type="ARBA" id="ARBA00023163"/>
    </source>
</evidence>
<dbReference type="PANTHER" id="PTHR46577">
    <property type="entry name" value="HTH-TYPE TRANSCRIPTIONAL REGULATORY PROTEIN GABR"/>
    <property type="match status" value="1"/>
</dbReference>
<dbReference type="Pfam" id="PF00392">
    <property type="entry name" value="GntR"/>
    <property type="match status" value="1"/>
</dbReference>
<keyword evidence="4" id="KW-0804">Transcription</keyword>
<proteinExistence type="predicted"/>
<keyword evidence="3" id="KW-0238">DNA-binding</keyword>
<reference evidence="6 7" key="1">
    <citation type="submission" date="2018-06" db="EMBL/GenBank/DDBJ databases">
        <authorList>
            <consortium name="Pathogen Informatics"/>
            <person name="Doyle S."/>
        </authorList>
    </citation>
    <scope>NUCLEOTIDE SEQUENCE [LARGE SCALE GENOMIC DNA]</scope>
    <source>
        <strain evidence="6 7">NCTC9601</strain>
    </source>
</reference>
<dbReference type="Gene3D" id="1.10.10.10">
    <property type="entry name" value="Winged helix-like DNA-binding domain superfamily/Winged helix DNA-binding domain"/>
    <property type="match status" value="1"/>
</dbReference>
<dbReference type="EMBL" id="UASN01000016">
    <property type="protein sequence ID" value="SPX54424.1"/>
    <property type="molecule type" value="Genomic_DNA"/>
</dbReference>
<dbReference type="InterPro" id="IPR036390">
    <property type="entry name" value="WH_DNA-bd_sf"/>
</dbReference>
<feature type="domain" description="HTH gntR-type" evidence="5">
    <location>
        <begin position="6"/>
        <end position="74"/>
    </location>
</feature>
<evidence type="ECO:0000313" key="7">
    <source>
        <dbReference type="Proteomes" id="UP000251123"/>
    </source>
</evidence>
<dbReference type="SUPFAM" id="SSF46785">
    <property type="entry name" value="Winged helix' DNA-binding domain"/>
    <property type="match status" value="1"/>
</dbReference>
<dbReference type="PANTHER" id="PTHR46577:SF1">
    <property type="entry name" value="HTH-TYPE TRANSCRIPTIONAL REGULATORY PROTEIN GABR"/>
    <property type="match status" value="1"/>
</dbReference>
<dbReference type="Proteomes" id="UP000251123">
    <property type="component" value="Unassembled WGS sequence"/>
</dbReference>
<dbReference type="CDD" id="cd07377">
    <property type="entry name" value="WHTH_GntR"/>
    <property type="match status" value="1"/>
</dbReference>
<name>A0A2X1QG35_KLEPN</name>
<dbReference type="InterPro" id="IPR051446">
    <property type="entry name" value="HTH_trans_reg/aminotransferase"/>
</dbReference>
<keyword evidence="1" id="KW-0663">Pyridoxal phosphate</keyword>
<dbReference type="GO" id="GO:0003677">
    <property type="term" value="F:DNA binding"/>
    <property type="evidence" value="ECO:0007669"/>
    <property type="project" value="UniProtKB-KW"/>
</dbReference>
<dbReference type="PROSITE" id="PS50949">
    <property type="entry name" value="HTH_GNTR"/>
    <property type="match status" value="1"/>
</dbReference>
<evidence type="ECO:0000313" key="6">
    <source>
        <dbReference type="EMBL" id="SPX54424.1"/>
    </source>
</evidence>
<evidence type="ECO:0000256" key="3">
    <source>
        <dbReference type="ARBA" id="ARBA00023125"/>
    </source>
</evidence>
<sequence>MEAINLPLYQRIARQLKSAIERGELTPGSRLPASRVYAQEQGVSRATIENAWGELVAQGCSNGVGRRGPLSASGSARASWRRYRQCNRPRRRSRCRFRWGCRRWISFRAGSGRG</sequence>
<dbReference type="InterPro" id="IPR036388">
    <property type="entry name" value="WH-like_DNA-bd_sf"/>
</dbReference>
<accession>A0A2X1QG35</accession>
<evidence type="ECO:0000256" key="1">
    <source>
        <dbReference type="ARBA" id="ARBA00022898"/>
    </source>
</evidence>
<evidence type="ECO:0000259" key="5">
    <source>
        <dbReference type="PROSITE" id="PS50949"/>
    </source>
</evidence>
<dbReference type="GO" id="GO:0003700">
    <property type="term" value="F:DNA-binding transcription factor activity"/>
    <property type="evidence" value="ECO:0007669"/>
    <property type="project" value="InterPro"/>
</dbReference>
<protein>
    <submittedName>
        <fullName evidence="6">GntR family transcriptional regulator</fullName>
    </submittedName>
</protein>
<organism evidence="6 7">
    <name type="scientific">Klebsiella pneumoniae</name>
    <dbReference type="NCBI Taxonomy" id="573"/>
    <lineage>
        <taxon>Bacteria</taxon>
        <taxon>Pseudomonadati</taxon>
        <taxon>Pseudomonadota</taxon>
        <taxon>Gammaproteobacteria</taxon>
        <taxon>Enterobacterales</taxon>
        <taxon>Enterobacteriaceae</taxon>
        <taxon>Klebsiella/Raoultella group</taxon>
        <taxon>Klebsiella</taxon>
        <taxon>Klebsiella pneumoniae complex</taxon>
    </lineage>
</organism>
<dbReference type="InterPro" id="IPR000524">
    <property type="entry name" value="Tscrpt_reg_HTH_GntR"/>
</dbReference>
<dbReference type="AlphaFoldDB" id="A0A2X1QG35"/>
<gene>
    <name evidence="6" type="primary">yvoA_1</name>
    <name evidence="6" type="ORF">NCTC9601_01563</name>
</gene>
<keyword evidence="2" id="KW-0805">Transcription regulation</keyword>